<dbReference type="InterPro" id="IPR013149">
    <property type="entry name" value="ADH-like_C"/>
</dbReference>
<dbReference type="Gene3D" id="3.90.180.10">
    <property type="entry name" value="Medium-chain alcohol dehydrogenases, catalytic domain"/>
    <property type="match status" value="1"/>
</dbReference>
<dbReference type="Gene3D" id="3.40.50.720">
    <property type="entry name" value="NAD(P)-binding Rossmann-like Domain"/>
    <property type="match status" value="1"/>
</dbReference>
<accession>A0A5M3W0Q6</accession>
<dbReference type="InterPro" id="IPR011032">
    <property type="entry name" value="GroES-like_sf"/>
</dbReference>
<gene>
    <name evidence="3" type="ORF">Acor_36760</name>
</gene>
<dbReference type="OrthoDB" id="3727682at2"/>
<dbReference type="Pfam" id="PF00107">
    <property type="entry name" value="ADH_zinc_N"/>
    <property type="match status" value="1"/>
</dbReference>
<feature type="domain" description="Enoyl reductase (ER)" evidence="2">
    <location>
        <begin position="14"/>
        <end position="303"/>
    </location>
</feature>
<dbReference type="SMART" id="SM00829">
    <property type="entry name" value="PKS_ER"/>
    <property type="match status" value="1"/>
</dbReference>
<dbReference type="CDD" id="cd05289">
    <property type="entry name" value="MDR_like_2"/>
    <property type="match status" value="1"/>
</dbReference>
<name>A0A5M3W0Q6_9ACTN</name>
<dbReference type="SUPFAM" id="SSF50129">
    <property type="entry name" value="GroES-like"/>
    <property type="match status" value="1"/>
</dbReference>
<dbReference type="InterPro" id="IPR020843">
    <property type="entry name" value="ER"/>
</dbReference>
<evidence type="ECO:0000313" key="4">
    <source>
        <dbReference type="Proteomes" id="UP000334990"/>
    </source>
</evidence>
<dbReference type="GO" id="GO:0016491">
    <property type="term" value="F:oxidoreductase activity"/>
    <property type="evidence" value="ECO:0007669"/>
    <property type="project" value="InterPro"/>
</dbReference>
<dbReference type="PANTHER" id="PTHR44154:SF1">
    <property type="entry name" value="QUINONE OXIDOREDUCTASE"/>
    <property type="match status" value="1"/>
</dbReference>
<dbReference type="Proteomes" id="UP000334990">
    <property type="component" value="Unassembled WGS sequence"/>
</dbReference>
<dbReference type="InterPro" id="IPR036291">
    <property type="entry name" value="NAD(P)-bd_dom_sf"/>
</dbReference>
<sequence length="305" mass="30450">MRAFSLSAFDTPPGLVDLPTPEPGPGEVLVRVQASSINGFDLAVVGGWLRGVMEHLFPVVLGKDYAGTVEAVGEGSARFAVGDAVFGVVLQPFVKDGGLGDYLVVGEAHSIAPVPAGLPVASAGVLGLAGSAALDSLAAAKPEPGTFLLISGATGGVGAIATQYAAAAGVHVIATARAGAEADFVRTQGAEHVVDHTGDLAAQVRAIAPDGVPAILHLAGDAGTLTGLLTEDGRIASTLGWALDAHPAMISIAAEATQDNLRRLSEDAAAGRLTVPISHSHPLTDVGQALADFAAGTLGKIAITF</sequence>
<evidence type="ECO:0000259" key="2">
    <source>
        <dbReference type="SMART" id="SM00829"/>
    </source>
</evidence>
<dbReference type="InterPro" id="IPR013154">
    <property type="entry name" value="ADH-like_N"/>
</dbReference>
<dbReference type="Pfam" id="PF08240">
    <property type="entry name" value="ADH_N"/>
    <property type="match status" value="1"/>
</dbReference>
<dbReference type="EMBL" id="BLAD01000052">
    <property type="protein sequence ID" value="GES01612.1"/>
    <property type="molecule type" value="Genomic_DNA"/>
</dbReference>
<organism evidence="3 4">
    <name type="scientific">Acrocarpospora corrugata</name>
    <dbReference type="NCBI Taxonomy" id="35763"/>
    <lineage>
        <taxon>Bacteria</taxon>
        <taxon>Bacillati</taxon>
        <taxon>Actinomycetota</taxon>
        <taxon>Actinomycetes</taxon>
        <taxon>Streptosporangiales</taxon>
        <taxon>Streptosporangiaceae</taxon>
        <taxon>Acrocarpospora</taxon>
    </lineage>
</organism>
<dbReference type="RefSeq" id="WP_155337889.1">
    <property type="nucleotide sequence ID" value="NZ_BAAABN010000061.1"/>
</dbReference>
<evidence type="ECO:0000313" key="3">
    <source>
        <dbReference type="EMBL" id="GES01612.1"/>
    </source>
</evidence>
<comment type="caution">
    <text evidence="3">The sequence shown here is derived from an EMBL/GenBank/DDBJ whole genome shotgun (WGS) entry which is preliminary data.</text>
</comment>
<protein>
    <submittedName>
        <fullName evidence="3">NADPH:quinone reductase</fullName>
    </submittedName>
</protein>
<evidence type="ECO:0000256" key="1">
    <source>
        <dbReference type="ARBA" id="ARBA00022857"/>
    </source>
</evidence>
<dbReference type="AlphaFoldDB" id="A0A5M3W0Q6"/>
<dbReference type="InterPro" id="IPR051603">
    <property type="entry name" value="Zinc-ADH_QOR/CCCR"/>
</dbReference>
<proteinExistence type="predicted"/>
<keyword evidence="1" id="KW-0521">NADP</keyword>
<reference evidence="3 4" key="1">
    <citation type="submission" date="2019-10" db="EMBL/GenBank/DDBJ databases">
        <title>Whole genome shotgun sequence of Acrocarpospora corrugata NBRC 13972.</title>
        <authorList>
            <person name="Ichikawa N."/>
            <person name="Kimura A."/>
            <person name="Kitahashi Y."/>
            <person name="Komaki H."/>
            <person name="Oguchi A."/>
        </authorList>
    </citation>
    <scope>NUCLEOTIDE SEQUENCE [LARGE SCALE GENOMIC DNA]</scope>
    <source>
        <strain evidence="3 4">NBRC 13972</strain>
    </source>
</reference>
<dbReference type="PANTHER" id="PTHR44154">
    <property type="entry name" value="QUINONE OXIDOREDUCTASE"/>
    <property type="match status" value="1"/>
</dbReference>
<keyword evidence="4" id="KW-1185">Reference proteome</keyword>
<dbReference type="SUPFAM" id="SSF51735">
    <property type="entry name" value="NAD(P)-binding Rossmann-fold domains"/>
    <property type="match status" value="1"/>
</dbReference>